<sequence>MDNFIEGIHEILVRKAGGNLKPRNIHGCLLARMIPNRTSIGQLAMINSRRRSRSLSSLENKNSLEVHETGCSEWRT</sequence>
<organism evidence="1 2">
    <name type="scientific">Ajellomyces capsulatus (strain H88)</name>
    <name type="common">Darling's disease fungus</name>
    <name type="synonym">Histoplasma capsulatum</name>
    <dbReference type="NCBI Taxonomy" id="544711"/>
    <lineage>
        <taxon>Eukaryota</taxon>
        <taxon>Fungi</taxon>
        <taxon>Dikarya</taxon>
        <taxon>Ascomycota</taxon>
        <taxon>Pezizomycotina</taxon>
        <taxon>Eurotiomycetes</taxon>
        <taxon>Eurotiomycetidae</taxon>
        <taxon>Onygenales</taxon>
        <taxon>Ajellomycetaceae</taxon>
        <taxon>Histoplasma</taxon>
    </lineage>
</organism>
<dbReference type="Proteomes" id="UP000663419">
    <property type="component" value="Chromosome 3"/>
</dbReference>
<dbReference type="VEuPathDB" id="FungiDB:I7I53_02254"/>
<evidence type="ECO:0000313" key="2">
    <source>
        <dbReference type="Proteomes" id="UP000663419"/>
    </source>
</evidence>
<proteinExistence type="predicted"/>
<dbReference type="AlphaFoldDB" id="A0A8A1LPW7"/>
<name>A0A8A1LPW7_AJEC8</name>
<accession>A0A8A1LPW7</accession>
<reference evidence="1" key="1">
    <citation type="submission" date="2021-01" db="EMBL/GenBank/DDBJ databases">
        <title>Chromosome-level genome assembly of a human fungal pathogen reveals clustering of transcriptionally co-regulated genes.</title>
        <authorList>
            <person name="Voorhies M."/>
            <person name="Cohen S."/>
            <person name="Shea T.P."/>
            <person name="Petrus S."/>
            <person name="Munoz J.F."/>
            <person name="Poplawski S."/>
            <person name="Goldman W.E."/>
            <person name="Michael T."/>
            <person name="Cuomo C.A."/>
            <person name="Sil A."/>
            <person name="Beyhan S."/>
        </authorList>
    </citation>
    <scope>NUCLEOTIDE SEQUENCE</scope>
    <source>
        <strain evidence="1">H88</strain>
    </source>
</reference>
<gene>
    <name evidence="1" type="ORF">I7I53_02254</name>
</gene>
<dbReference type="EMBL" id="CP069104">
    <property type="protein sequence ID" value="QSS54633.1"/>
    <property type="molecule type" value="Genomic_DNA"/>
</dbReference>
<evidence type="ECO:0000313" key="1">
    <source>
        <dbReference type="EMBL" id="QSS54633.1"/>
    </source>
</evidence>
<protein>
    <submittedName>
        <fullName evidence="1">Uncharacterized protein</fullName>
    </submittedName>
</protein>